<evidence type="ECO:0000313" key="6">
    <source>
        <dbReference type="Proteomes" id="UP000747399"/>
    </source>
</evidence>
<dbReference type="SMART" id="SM00298">
    <property type="entry name" value="CHROMO"/>
    <property type="match status" value="1"/>
</dbReference>
<protein>
    <recommendedName>
        <fullName evidence="4">Chromo domain-containing protein</fullName>
    </recommendedName>
</protein>
<proteinExistence type="predicted"/>
<dbReference type="GO" id="GO:0005634">
    <property type="term" value="C:nucleus"/>
    <property type="evidence" value="ECO:0007669"/>
    <property type="project" value="UniProtKB-SubCell"/>
</dbReference>
<keyword evidence="6" id="KW-1185">Reference proteome</keyword>
<dbReference type="EMBL" id="BNCO01000060">
    <property type="protein sequence ID" value="GIL63831.1"/>
    <property type="molecule type" value="Genomic_DNA"/>
</dbReference>
<dbReference type="InterPro" id="IPR023780">
    <property type="entry name" value="Chromo_domain"/>
</dbReference>
<feature type="domain" description="Chromo" evidence="4">
    <location>
        <begin position="91"/>
        <end position="160"/>
    </location>
</feature>
<dbReference type="AlphaFoldDB" id="A0A8J4BR62"/>
<dbReference type="InterPro" id="IPR051219">
    <property type="entry name" value="Heterochromatin_chromo-domain"/>
</dbReference>
<dbReference type="InterPro" id="IPR000953">
    <property type="entry name" value="Chromo/chromo_shadow_dom"/>
</dbReference>
<evidence type="ECO:0000313" key="5">
    <source>
        <dbReference type="EMBL" id="GIL63831.1"/>
    </source>
</evidence>
<evidence type="ECO:0000259" key="4">
    <source>
        <dbReference type="PROSITE" id="PS50013"/>
    </source>
</evidence>
<dbReference type="PANTHER" id="PTHR22812">
    <property type="entry name" value="CHROMOBOX PROTEIN"/>
    <property type="match status" value="1"/>
</dbReference>
<keyword evidence="2" id="KW-0539">Nucleus</keyword>
<dbReference type="SUPFAM" id="SSF54160">
    <property type="entry name" value="Chromo domain-like"/>
    <property type="match status" value="1"/>
</dbReference>
<evidence type="ECO:0000256" key="3">
    <source>
        <dbReference type="SAM" id="MobiDB-lite"/>
    </source>
</evidence>
<dbReference type="PROSITE" id="PS50013">
    <property type="entry name" value="CHROMO_2"/>
    <property type="match status" value="1"/>
</dbReference>
<organism evidence="5 6">
    <name type="scientific">Volvox africanus</name>
    <dbReference type="NCBI Taxonomy" id="51714"/>
    <lineage>
        <taxon>Eukaryota</taxon>
        <taxon>Viridiplantae</taxon>
        <taxon>Chlorophyta</taxon>
        <taxon>core chlorophytes</taxon>
        <taxon>Chlorophyceae</taxon>
        <taxon>CS clade</taxon>
        <taxon>Chlamydomonadales</taxon>
        <taxon>Volvocaceae</taxon>
        <taxon>Volvox</taxon>
    </lineage>
</organism>
<evidence type="ECO:0000256" key="2">
    <source>
        <dbReference type="ARBA" id="ARBA00023242"/>
    </source>
</evidence>
<dbReference type="Proteomes" id="UP000747399">
    <property type="component" value="Unassembled WGS sequence"/>
</dbReference>
<dbReference type="Gene3D" id="2.40.50.40">
    <property type="match status" value="1"/>
</dbReference>
<dbReference type="InterPro" id="IPR016197">
    <property type="entry name" value="Chromo-like_dom_sf"/>
</dbReference>
<comment type="subcellular location">
    <subcellularLocation>
        <location evidence="1">Nucleus</location>
    </subcellularLocation>
</comment>
<evidence type="ECO:0000256" key="1">
    <source>
        <dbReference type="ARBA" id="ARBA00004123"/>
    </source>
</evidence>
<comment type="caution">
    <text evidence="5">The sequence shown here is derived from an EMBL/GenBank/DDBJ whole genome shotgun (WGS) entry which is preliminary data.</text>
</comment>
<feature type="region of interest" description="Disordered" evidence="3">
    <location>
        <begin position="152"/>
        <end position="171"/>
    </location>
</feature>
<gene>
    <name evidence="5" type="ORF">Vafri_17822</name>
</gene>
<reference evidence="5" key="1">
    <citation type="journal article" date="2021" name="Proc. Natl. Acad. Sci. U.S.A.">
        <title>Three genomes in the algal genus Volvox reveal the fate of a haploid sex-determining region after a transition to homothallism.</title>
        <authorList>
            <person name="Yamamoto K."/>
            <person name="Hamaji T."/>
            <person name="Kawai-Toyooka H."/>
            <person name="Matsuzaki R."/>
            <person name="Takahashi F."/>
            <person name="Nishimura Y."/>
            <person name="Kawachi M."/>
            <person name="Noguchi H."/>
            <person name="Minakuchi Y."/>
            <person name="Umen J.G."/>
            <person name="Toyoda A."/>
            <person name="Nozaki H."/>
        </authorList>
    </citation>
    <scope>NUCLEOTIDE SEQUENCE</scope>
    <source>
        <strain evidence="5">NIES-3780</strain>
    </source>
</reference>
<accession>A0A8J4BR62</accession>
<name>A0A8J4BR62_9CHLO</name>
<dbReference type="CDD" id="cd00024">
    <property type="entry name" value="CD_CSD"/>
    <property type="match status" value="1"/>
</dbReference>
<dbReference type="Pfam" id="PF00385">
    <property type="entry name" value="Chromo"/>
    <property type="match status" value="1"/>
</dbReference>
<sequence length="171" mass="19330">MIPGNVGASFMHCLRGQASAAVGGYQDMRLTMHLAIKVSYLDISNLFPKQGGGTLVLKYIIIIIILKYIPFKEDTKRQPPPPLVIEGEPYYMVEAIVDHRDVSIRGGAGKTRREYLIKWEGYDSTHNTYEPETSLRQSAPLADAIDEYERKLKAKAQPKPAEDKKPSKRRR</sequence>